<proteinExistence type="predicted"/>
<organism evidence="3 4">
    <name type="scientific">Reyranella soli</name>
    <dbReference type="NCBI Taxonomy" id="1230389"/>
    <lineage>
        <taxon>Bacteria</taxon>
        <taxon>Pseudomonadati</taxon>
        <taxon>Pseudomonadota</taxon>
        <taxon>Alphaproteobacteria</taxon>
        <taxon>Hyphomicrobiales</taxon>
        <taxon>Reyranellaceae</taxon>
        <taxon>Reyranella</taxon>
    </lineage>
</organism>
<dbReference type="CDD" id="cd01066">
    <property type="entry name" value="APP_MetAP"/>
    <property type="match status" value="1"/>
</dbReference>
<reference evidence="3 4" key="1">
    <citation type="submission" date="2019-07" db="EMBL/GenBank/DDBJ databases">
        <title>Whole genome shotgun sequence of Reyranella soli NBRC 108950.</title>
        <authorList>
            <person name="Hosoyama A."/>
            <person name="Uohara A."/>
            <person name="Ohji S."/>
            <person name="Ichikawa N."/>
        </authorList>
    </citation>
    <scope>NUCLEOTIDE SEQUENCE [LARGE SCALE GENOMIC DNA]</scope>
    <source>
        <strain evidence="3 4">NBRC 108950</strain>
    </source>
</reference>
<feature type="domain" description="Peptidase M24" evidence="1">
    <location>
        <begin position="169"/>
        <end position="376"/>
    </location>
</feature>
<feature type="domain" description="Creatinase N-terminal" evidence="2">
    <location>
        <begin position="12"/>
        <end position="158"/>
    </location>
</feature>
<dbReference type="InterPro" id="IPR036005">
    <property type="entry name" value="Creatinase/aminopeptidase-like"/>
</dbReference>
<keyword evidence="4" id="KW-1185">Reference proteome</keyword>
<dbReference type="AlphaFoldDB" id="A0A512N6X5"/>
<dbReference type="Pfam" id="PF00557">
    <property type="entry name" value="Peptidase_M24"/>
    <property type="match status" value="1"/>
</dbReference>
<dbReference type="Pfam" id="PF01321">
    <property type="entry name" value="Creatinase_N"/>
    <property type="match status" value="1"/>
</dbReference>
<evidence type="ECO:0000259" key="2">
    <source>
        <dbReference type="Pfam" id="PF01321"/>
    </source>
</evidence>
<dbReference type="PANTHER" id="PTHR46112">
    <property type="entry name" value="AMINOPEPTIDASE"/>
    <property type="match status" value="1"/>
</dbReference>
<dbReference type="InterPro" id="IPR000994">
    <property type="entry name" value="Pept_M24"/>
</dbReference>
<dbReference type="EMBL" id="BKAJ01000032">
    <property type="protein sequence ID" value="GEP54739.1"/>
    <property type="molecule type" value="Genomic_DNA"/>
</dbReference>
<dbReference type="Proteomes" id="UP000321058">
    <property type="component" value="Unassembled WGS sequence"/>
</dbReference>
<dbReference type="InterPro" id="IPR029149">
    <property type="entry name" value="Creatin/AminoP/Spt16_N"/>
</dbReference>
<protein>
    <submittedName>
        <fullName evidence="3">Uncharacterized protein</fullName>
    </submittedName>
</protein>
<dbReference type="OrthoDB" id="9761809at2"/>
<evidence type="ECO:0000259" key="1">
    <source>
        <dbReference type="Pfam" id="PF00557"/>
    </source>
</evidence>
<dbReference type="Gene3D" id="3.90.230.10">
    <property type="entry name" value="Creatinase/methionine aminopeptidase superfamily"/>
    <property type="match status" value="1"/>
</dbReference>
<dbReference type="InterPro" id="IPR000587">
    <property type="entry name" value="Creatinase_N"/>
</dbReference>
<gene>
    <name evidence="3" type="ORF">RSO01_19050</name>
</gene>
<dbReference type="InterPro" id="IPR050659">
    <property type="entry name" value="Peptidase_M24B"/>
</dbReference>
<dbReference type="Gene3D" id="3.40.350.10">
    <property type="entry name" value="Creatinase/prolidase N-terminal domain"/>
    <property type="match status" value="1"/>
</dbReference>
<dbReference type="RefSeq" id="WP_147148585.1">
    <property type="nucleotide sequence ID" value="NZ_BKAJ01000032.1"/>
</dbReference>
<dbReference type="PANTHER" id="PTHR46112:SF2">
    <property type="entry name" value="XAA-PRO AMINOPEPTIDASE P-RELATED"/>
    <property type="match status" value="1"/>
</dbReference>
<name>A0A512N6X5_9HYPH</name>
<accession>A0A512N6X5</accession>
<evidence type="ECO:0000313" key="4">
    <source>
        <dbReference type="Proteomes" id="UP000321058"/>
    </source>
</evidence>
<dbReference type="SUPFAM" id="SSF53092">
    <property type="entry name" value="Creatinase/prolidase N-terminal domain"/>
    <property type="match status" value="1"/>
</dbReference>
<dbReference type="SUPFAM" id="SSF55920">
    <property type="entry name" value="Creatinase/aminopeptidase"/>
    <property type="match status" value="1"/>
</dbReference>
<sequence>MQALSVAVRDHRHGRLREVMRAQRLDALLLTGADFFSFASNHDMTDLAWERPFLLVLPASGDSLAILADQGRHLFEMERARGTLWIDDLVFYSETPQLRSGARPATEWRELVAETLTARGLDRSRIGCDAATGPLTGALSLLPGIELANVNAALRPTRWVKHGEEVAVMSALADLSAAVMPHYREELRPGRSVQQADAAIAARLHGEAEQRFAGANFSIVKATTVAGAASASPHGDGVSCGRRVEVDSVAVSTVVTRLNGLVMEIARTWQIGRPGVRRHALHSCAVMAQEAAIDAAMSGEPVSGIDRAARRVIEASGFASHLLHRSGHGIGVVQHDFPEDVPFNGRPLEAGELYAVEPGLYVPGVGGFRCADVVLVGTRAQRLPAPPKDIVSCTIV</sequence>
<comment type="caution">
    <text evidence="3">The sequence shown here is derived from an EMBL/GenBank/DDBJ whole genome shotgun (WGS) entry which is preliminary data.</text>
</comment>
<evidence type="ECO:0000313" key="3">
    <source>
        <dbReference type="EMBL" id="GEP54739.1"/>
    </source>
</evidence>